<dbReference type="RefSeq" id="WP_009709359.1">
    <property type="nucleotide sequence ID" value="NZ_CP048103.1"/>
</dbReference>
<dbReference type="InterPro" id="IPR011437">
    <property type="entry name" value="DUF1540"/>
</dbReference>
<evidence type="ECO:0000259" key="1">
    <source>
        <dbReference type="Pfam" id="PF07561"/>
    </source>
</evidence>
<dbReference type="OrthoDB" id="1681234at2"/>
<evidence type="ECO:0000313" key="3">
    <source>
        <dbReference type="Proteomes" id="UP000186795"/>
    </source>
</evidence>
<keyword evidence="3" id="KW-1185">Reference proteome</keyword>
<dbReference type="EMBL" id="FTOD01000014">
    <property type="protein sequence ID" value="SIT13510.1"/>
    <property type="molecule type" value="Genomic_DNA"/>
</dbReference>
<proteinExistence type="predicted"/>
<feature type="domain" description="DUF1540" evidence="1">
    <location>
        <begin position="4"/>
        <end position="66"/>
    </location>
</feature>
<evidence type="ECO:0000313" key="2">
    <source>
        <dbReference type="EMBL" id="SIT13510.1"/>
    </source>
</evidence>
<reference evidence="3" key="1">
    <citation type="submission" date="2017-01" db="EMBL/GenBank/DDBJ databases">
        <authorList>
            <person name="Varghese N."/>
            <person name="Submissions S."/>
        </authorList>
    </citation>
    <scope>NUCLEOTIDE SEQUENCE [LARGE SCALE GENOMIC DNA]</scope>
    <source>
        <strain evidence="3">DSM 45196</strain>
    </source>
</reference>
<dbReference type="AlphaFoldDB" id="A0A1N7PSH4"/>
<gene>
    <name evidence="2" type="ORF">SAMN05421790_11450</name>
</gene>
<accession>A0A1N7PSH4</accession>
<sequence length="72" mass="8077">MPQVKCSVANCFFWTAGNNCGADAIMVEVDQHSNRTYREEIGGEFVDSTHQDYTAIQSADTCCHTFRPKKSQ</sequence>
<protein>
    <recommendedName>
        <fullName evidence="1">DUF1540 domain-containing protein</fullName>
    </recommendedName>
</protein>
<name>A0A1N7PSH4_9BACL</name>
<dbReference type="Proteomes" id="UP000186795">
    <property type="component" value="Unassembled WGS sequence"/>
</dbReference>
<organism evidence="2 3">
    <name type="scientific">Kroppenstedtia eburnea</name>
    <dbReference type="NCBI Taxonomy" id="714067"/>
    <lineage>
        <taxon>Bacteria</taxon>
        <taxon>Bacillati</taxon>
        <taxon>Bacillota</taxon>
        <taxon>Bacilli</taxon>
        <taxon>Bacillales</taxon>
        <taxon>Thermoactinomycetaceae</taxon>
        <taxon>Kroppenstedtia</taxon>
    </lineage>
</organism>
<dbReference type="Pfam" id="PF07561">
    <property type="entry name" value="DUF1540"/>
    <property type="match status" value="1"/>
</dbReference>